<name>A0ACC0AVQ0_CATRO</name>
<dbReference type="Proteomes" id="UP001060085">
    <property type="component" value="Linkage Group LG05"/>
</dbReference>
<gene>
    <name evidence="1" type="ORF">M9H77_22856</name>
</gene>
<comment type="caution">
    <text evidence="1">The sequence shown here is derived from an EMBL/GenBank/DDBJ whole genome shotgun (WGS) entry which is preliminary data.</text>
</comment>
<evidence type="ECO:0000313" key="1">
    <source>
        <dbReference type="EMBL" id="KAI5663533.1"/>
    </source>
</evidence>
<reference evidence="2" key="1">
    <citation type="journal article" date="2023" name="Nat. Plants">
        <title>Single-cell RNA sequencing provides a high-resolution roadmap for understanding the multicellular compartmentation of specialized metabolism.</title>
        <authorList>
            <person name="Sun S."/>
            <person name="Shen X."/>
            <person name="Li Y."/>
            <person name="Li Y."/>
            <person name="Wang S."/>
            <person name="Li R."/>
            <person name="Zhang H."/>
            <person name="Shen G."/>
            <person name="Guo B."/>
            <person name="Wei J."/>
            <person name="Xu J."/>
            <person name="St-Pierre B."/>
            <person name="Chen S."/>
            <person name="Sun C."/>
        </authorList>
    </citation>
    <scope>NUCLEOTIDE SEQUENCE [LARGE SCALE GENOMIC DNA]</scope>
</reference>
<organism evidence="1 2">
    <name type="scientific">Catharanthus roseus</name>
    <name type="common">Madagascar periwinkle</name>
    <name type="synonym">Vinca rosea</name>
    <dbReference type="NCBI Taxonomy" id="4058"/>
    <lineage>
        <taxon>Eukaryota</taxon>
        <taxon>Viridiplantae</taxon>
        <taxon>Streptophyta</taxon>
        <taxon>Embryophyta</taxon>
        <taxon>Tracheophyta</taxon>
        <taxon>Spermatophyta</taxon>
        <taxon>Magnoliopsida</taxon>
        <taxon>eudicotyledons</taxon>
        <taxon>Gunneridae</taxon>
        <taxon>Pentapetalae</taxon>
        <taxon>asterids</taxon>
        <taxon>lamiids</taxon>
        <taxon>Gentianales</taxon>
        <taxon>Apocynaceae</taxon>
        <taxon>Rauvolfioideae</taxon>
        <taxon>Vinceae</taxon>
        <taxon>Catharanthinae</taxon>
        <taxon>Catharanthus</taxon>
    </lineage>
</organism>
<proteinExistence type="predicted"/>
<accession>A0ACC0AVQ0</accession>
<keyword evidence="2" id="KW-1185">Reference proteome</keyword>
<sequence>MTRWNFIVGLSPNFFSTSRSLHQVYTQGHNTIKGLAQPVLRRISHHTLQWDGRLVESQEGLETKVGLRVDLKSTRAHTHIDSLSILAYVFKCHVFQMTWDERWYIVFATILLMNGCVYCTFFLSYMTTKDIALEKEGDRGRELEALRCSELLLGTENKLLLTWIGVGCIQEIELLRSMYLLTLKRYVQNRAHPEATIANGYLMEKCMNFYARYLNEVETKANRKHEIISGIPDDILDGIWKDIQVKGSCFRRLLKLISIIGACTGRHKYGRKAFGTVREENAMKKKLKEIPIEEQTIAARNRRFSEFIGPDGYGYMRIMGLVLLLHNCLEKQAHLKPRLMSL</sequence>
<evidence type="ECO:0000313" key="2">
    <source>
        <dbReference type="Proteomes" id="UP001060085"/>
    </source>
</evidence>
<protein>
    <submittedName>
        <fullName evidence="1">Uncharacterized protein</fullName>
    </submittedName>
</protein>
<dbReference type="EMBL" id="CM044705">
    <property type="protein sequence ID" value="KAI5663533.1"/>
    <property type="molecule type" value="Genomic_DNA"/>
</dbReference>